<dbReference type="EMBL" id="KV453847">
    <property type="protein sequence ID" value="ODV87767.1"/>
    <property type="molecule type" value="Genomic_DNA"/>
</dbReference>
<feature type="compositionally biased region" description="Acidic residues" evidence="1">
    <location>
        <begin position="373"/>
        <end position="387"/>
    </location>
</feature>
<dbReference type="STRING" id="983967.A0A1E4T7M4"/>
<dbReference type="PANTHER" id="PTHR11188:SF17">
    <property type="entry name" value="FI21816P1"/>
    <property type="match status" value="1"/>
</dbReference>
<feature type="compositionally biased region" description="Low complexity" evidence="1">
    <location>
        <begin position="390"/>
        <end position="402"/>
    </location>
</feature>
<dbReference type="InterPro" id="IPR050357">
    <property type="entry name" value="Arrestin_domain-protein"/>
</dbReference>
<feature type="region of interest" description="Disordered" evidence="1">
    <location>
        <begin position="1"/>
        <end position="23"/>
    </location>
</feature>
<gene>
    <name evidence="3" type="ORF">CANARDRAFT_15032</name>
</gene>
<dbReference type="InterPro" id="IPR011021">
    <property type="entry name" value="Arrestin-like_N"/>
</dbReference>
<dbReference type="Gene3D" id="2.60.40.640">
    <property type="match status" value="1"/>
</dbReference>
<proteinExistence type="predicted"/>
<evidence type="ECO:0000313" key="4">
    <source>
        <dbReference type="Proteomes" id="UP000094801"/>
    </source>
</evidence>
<organism evidence="3 4">
    <name type="scientific">[Candida] arabinofermentans NRRL YB-2248</name>
    <dbReference type="NCBI Taxonomy" id="983967"/>
    <lineage>
        <taxon>Eukaryota</taxon>
        <taxon>Fungi</taxon>
        <taxon>Dikarya</taxon>
        <taxon>Ascomycota</taxon>
        <taxon>Saccharomycotina</taxon>
        <taxon>Pichiomycetes</taxon>
        <taxon>Pichiales</taxon>
        <taxon>Pichiaceae</taxon>
        <taxon>Ogataea</taxon>
        <taxon>Ogataea/Candida clade</taxon>
    </lineage>
</organism>
<dbReference type="Proteomes" id="UP000094801">
    <property type="component" value="Unassembled WGS sequence"/>
</dbReference>
<dbReference type="GO" id="GO:0005886">
    <property type="term" value="C:plasma membrane"/>
    <property type="evidence" value="ECO:0007669"/>
    <property type="project" value="TreeGrafter"/>
</dbReference>
<keyword evidence="4" id="KW-1185">Reference proteome</keyword>
<reference evidence="4" key="1">
    <citation type="submission" date="2016-04" db="EMBL/GenBank/DDBJ databases">
        <title>Comparative genomics of biotechnologically important yeasts.</title>
        <authorList>
            <consortium name="DOE Joint Genome Institute"/>
            <person name="Riley R."/>
            <person name="Haridas S."/>
            <person name="Wolfe K.H."/>
            <person name="Lopes M.R."/>
            <person name="Hittinger C.T."/>
            <person name="Goker M."/>
            <person name="Salamov A."/>
            <person name="Wisecaver J."/>
            <person name="Long T.M."/>
            <person name="Aerts A.L."/>
            <person name="Barry K."/>
            <person name="Choi C."/>
            <person name="Clum A."/>
            <person name="Coughlan A.Y."/>
            <person name="Deshpande S."/>
            <person name="Douglass A.P."/>
            <person name="Hanson S.J."/>
            <person name="Klenk H.-P."/>
            <person name="Labutti K."/>
            <person name="Lapidus A."/>
            <person name="Lindquist E."/>
            <person name="Lipzen A."/>
            <person name="Meier-Kolthoff J.P."/>
            <person name="Ohm R.A."/>
            <person name="Otillar R.P."/>
            <person name="Pangilinan J."/>
            <person name="Peng Y."/>
            <person name="Rokas A."/>
            <person name="Rosa C.A."/>
            <person name="Scheuner C."/>
            <person name="Sibirny A.A."/>
            <person name="Slot J.C."/>
            <person name="Stielow J.B."/>
            <person name="Sun H."/>
            <person name="Kurtzman C.P."/>
            <person name="Blackwell M."/>
            <person name="Grigoriev I.V."/>
            <person name="Jeffries T.W."/>
        </authorList>
    </citation>
    <scope>NUCLEOTIDE SEQUENCE [LARGE SCALE GENOMIC DNA]</scope>
    <source>
        <strain evidence="4">NRRL YB-2248</strain>
    </source>
</reference>
<protein>
    <recommendedName>
        <fullName evidence="2">Arrestin-like N-terminal domain-containing protein</fullName>
    </recommendedName>
</protein>
<accession>A0A1E4T7M4</accession>
<evidence type="ECO:0000313" key="3">
    <source>
        <dbReference type="EMBL" id="ODV87767.1"/>
    </source>
</evidence>
<dbReference type="GO" id="GO:0030674">
    <property type="term" value="F:protein-macromolecule adaptor activity"/>
    <property type="evidence" value="ECO:0007669"/>
    <property type="project" value="TreeGrafter"/>
</dbReference>
<evidence type="ECO:0000259" key="2">
    <source>
        <dbReference type="Pfam" id="PF00339"/>
    </source>
</evidence>
<dbReference type="AlphaFoldDB" id="A0A1E4T7M4"/>
<dbReference type="PANTHER" id="PTHR11188">
    <property type="entry name" value="ARRESTIN DOMAIN CONTAINING PROTEIN"/>
    <property type="match status" value="1"/>
</dbReference>
<feature type="compositionally biased region" description="Low complexity" evidence="1">
    <location>
        <begin position="9"/>
        <end position="23"/>
    </location>
</feature>
<evidence type="ECO:0000256" key="1">
    <source>
        <dbReference type="SAM" id="MobiDB-lite"/>
    </source>
</evidence>
<feature type="domain" description="Arrestin-like N-terminal" evidence="2">
    <location>
        <begin position="83"/>
        <end position="204"/>
    </location>
</feature>
<dbReference type="GO" id="GO:0005829">
    <property type="term" value="C:cytosol"/>
    <property type="evidence" value="ECO:0007669"/>
    <property type="project" value="TreeGrafter"/>
</dbReference>
<dbReference type="GO" id="GO:0031625">
    <property type="term" value="F:ubiquitin protein ligase binding"/>
    <property type="evidence" value="ECO:0007669"/>
    <property type="project" value="TreeGrafter"/>
</dbReference>
<dbReference type="Pfam" id="PF00339">
    <property type="entry name" value="Arrestin_N"/>
    <property type="match status" value="1"/>
</dbReference>
<sequence length="552" mass="62746">MALFKRFQSLSNSNSNSCSSTITPSSRIIVPSTYSPMSSQTTTTSPPASSFTIHKNFTASLKLLDDSIYIRNTLNESISDYIPIKGCLLLIVTKSINIKTINITFNGESITNLYIQNQNNDSIDSNGDSNNTLIKNLKNWNLNDKLLPGCYTFPFEFLFDIKLPESINHRFGKVNYSIDCQIQSCLNNNTPPKINNCSQIIQIIRCKPIQINSRTDDSLAVGNWRDLLYYQISLENRLLTLGCDFNVNFKILPILINKFKIHALKITLYQYSNYEIDESLSPNEFDVTKLKQDDKIQLYYEKFLNNNKSDFNQNIFEKSIKIKIVEKYLKKSNESDYNQQKLLEIYPSLKNQDLNLNVSHKLKISMVLEEKDDVNDDYNNDDDDDDCNSVKRSTSVSSQDSSNTIQLDITNSKDKEFNHDNNNNFMIQSSKPIFEKNKLKKDKVELALSTSIVLLKRQVELGIQPPPGYEAKGESISNEVEILTTGLNNKNKKTKTKTKTMNSMFPPEYKKVLNSGNSNSNSTSSKSSVLSGFGEFCYPPAYETIIGNNPIC</sequence>
<dbReference type="OrthoDB" id="2333384at2759"/>
<dbReference type="GO" id="GO:0070086">
    <property type="term" value="P:ubiquitin-dependent endocytosis"/>
    <property type="evidence" value="ECO:0007669"/>
    <property type="project" value="TreeGrafter"/>
</dbReference>
<dbReference type="InterPro" id="IPR014752">
    <property type="entry name" value="Arrestin-like_C"/>
</dbReference>
<feature type="region of interest" description="Disordered" evidence="1">
    <location>
        <begin position="373"/>
        <end position="403"/>
    </location>
</feature>
<name>A0A1E4T7M4_9ASCO</name>